<evidence type="ECO:0000256" key="1">
    <source>
        <dbReference type="SAM" id="MobiDB-lite"/>
    </source>
</evidence>
<name>A0A4Y2GHM7_ARAVE</name>
<dbReference type="AlphaFoldDB" id="A0A4Y2GHM7"/>
<proteinExistence type="predicted"/>
<feature type="region of interest" description="Disordered" evidence="1">
    <location>
        <begin position="62"/>
        <end position="83"/>
    </location>
</feature>
<keyword evidence="3" id="KW-1185">Reference proteome</keyword>
<protein>
    <submittedName>
        <fullName evidence="2">Uncharacterized protein</fullName>
    </submittedName>
</protein>
<dbReference type="EMBL" id="BGPR01001370">
    <property type="protein sequence ID" value="GBM52229.1"/>
    <property type="molecule type" value="Genomic_DNA"/>
</dbReference>
<reference evidence="2 3" key="1">
    <citation type="journal article" date="2019" name="Sci. Rep.">
        <title>Orb-weaving spider Araneus ventricosus genome elucidates the spidroin gene catalogue.</title>
        <authorList>
            <person name="Kono N."/>
            <person name="Nakamura H."/>
            <person name="Ohtoshi R."/>
            <person name="Moran D.A.P."/>
            <person name="Shinohara A."/>
            <person name="Yoshida Y."/>
            <person name="Fujiwara M."/>
            <person name="Mori M."/>
            <person name="Tomita M."/>
            <person name="Arakawa K."/>
        </authorList>
    </citation>
    <scope>NUCLEOTIDE SEQUENCE [LARGE SCALE GENOMIC DNA]</scope>
</reference>
<comment type="caution">
    <text evidence="2">The sequence shown here is derived from an EMBL/GenBank/DDBJ whole genome shotgun (WGS) entry which is preliminary data.</text>
</comment>
<dbReference type="Proteomes" id="UP000499080">
    <property type="component" value="Unassembled WGS sequence"/>
</dbReference>
<evidence type="ECO:0000313" key="2">
    <source>
        <dbReference type="EMBL" id="GBM52229.1"/>
    </source>
</evidence>
<feature type="region of interest" description="Disordered" evidence="1">
    <location>
        <begin position="1"/>
        <end position="30"/>
    </location>
</feature>
<evidence type="ECO:0000313" key="3">
    <source>
        <dbReference type="Proteomes" id="UP000499080"/>
    </source>
</evidence>
<organism evidence="2 3">
    <name type="scientific">Araneus ventricosus</name>
    <name type="common">Orbweaver spider</name>
    <name type="synonym">Epeira ventricosa</name>
    <dbReference type="NCBI Taxonomy" id="182803"/>
    <lineage>
        <taxon>Eukaryota</taxon>
        <taxon>Metazoa</taxon>
        <taxon>Ecdysozoa</taxon>
        <taxon>Arthropoda</taxon>
        <taxon>Chelicerata</taxon>
        <taxon>Arachnida</taxon>
        <taxon>Araneae</taxon>
        <taxon>Araneomorphae</taxon>
        <taxon>Entelegynae</taxon>
        <taxon>Araneoidea</taxon>
        <taxon>Araneidae</taxon>
        <taxon>Araneus</taxon>
    </lineage>
</organism>
<accession>A0A4Y2GHM7</accession>
<gene>
    <name evidence="2" type="ORF">AVEN_31048_1</name>
</gene>
<sequence>MKPPTQPEGHERIPQTAKRTKTEDQQPALSYQGPGFSLVLLMSRFEATQGLFWNRHRNFEPWSDDEGETRVGTPPPNFHVTPTGRRLATTYDLGVYSGTSGWVGISC</sequence>